<dbReference type="EMBL" id="CP058601">
    <property type="protein sequence ID" value="QLG49110.1"/>
    <property type="molecule type" value="Genomic_DNA"/>
</dbReference>
<dbReference type="Proteomes" id="UP000509241">
    <property type="component" value="Chromosome"/>
</dbReference>
<evidence type="ECO:0000313" key="2">
    <source>
        <dbReference type="EMBL" id="QLG49110.1"/>
    </source>
</evidence>
<dbReference type="GeneID" id="56033571"/>
<feature type="region of interest" description="Disordered" evidence="1">
    <location>
        <begin position="1"/>
        <end position="24"/>
    </location>
</feature>
<evidence type="ECO:0000256" key="1">
    <source>
        <dbReference type="SAM" id="MobiDB-lite"/>
    </source>
</evidence>
<evidence type="ECO:0000313" key="3">
    <source>
        <dbReference type="Proteomes" id="UP000509241"/>
    </source>
</evidence>
<proteinExistence type="predicted"/>
<accession>A0A7D5GKD2</accession>
<dbReference type="KEGG" id="haly:HYG82_09730"/>
<sequence>MITENNQSDRTAAELTDPDTDASAGYAEEYLHQGVESASDSMEPDEEFDRLLEFADRLAAATREDRPMQYREKHARRVTS</sequence>
<organism evidence="2 3">
    <name type="scientific">Natrinema halophilum</name>
    <dbReference type="NCBI Taxonomy" id="1699371"/>
    <lineage>
        <taxon>Archaea</taxon>
        <taxon>Methanobacteriati</taxon>
        <taxon>Methanobacteriota</taxon>
        <taxon>Stenosarchaea group</taxon>
        <taxon>Halobacteria</taxon>
        <taxon>Halobacteriales</taxon>
        <taxon>Natrialbaceae</taxon>
        <taxon>Natrinema</taxon>
    </lineage>
</organism>
<name>A0A7D5GKD2_9EURY</name>
<reference evidence="2 3" key="1">
    <citation type="submission" date="2020-07" db="EMBL/GenBank/DDBJ databases">
        <authorList>
            <person name="Cui H."/>
        </authorList>
    </citation>
    <scope>NUCLEOTIDE SEQUENCE [LARGE SCALE GENOMIC DNA]</scope>
    <source>
        <strain evidence="2 3">YPL8</strain>
    </source>
</reference>
<dbReference type="RefSeq" id="WP_179260845.1">
    <property type="nucleotide sequence ID" value="NZ_CP058601.1"/>
</dbReference>
<keyword evidence="3" id="KW-1185">Reference proteome</keyword>
<dbReference type="AlphaFoldDB" id="A0A7D5GKD2"/>
<gene>
    <name evidence="2" type="ORF">HYG82_09730</name>
</gene>
<protein>
    <submittedName>
        <fullName evidence="2">Uncharacterized protein</fullName>
    </submittedName>
</protein>
<feature type="compositionally biased region" description="Polar residues" evidence="1">
    <location>
        <begin position="1"/>
        <end position="10"/>
    </location>
</feature>